<protein>
    <submittedName>
        <fullName evidence="2">Uncharacterized protein</fullName>
    </submittedName>
</protein>
<dbReference type="RefSeq" id="WP_165334621.1">
    <property type="nucleotide sequence ID" value="NZ_JAAKZW010000136.1"/>
</dbReference>
<keyword evidence="3" id="KW-1185">Reference proteome</keyword>
<name>A0A6G4XQT8_9ACTN</name>
<organism evidence="2 3">
    <name type="scientific">Streptomyces mesophilus</name>
    <dbReference type="NCBI Taxonomy" id="1775132"/>
    <lineage>
        <taxon>Bacteria</taxon>
        <taxon>Bacillati</taxon>
        <taxon>Actinomycetota</taxon>
        <taxon>Actinomycetes</taxon>
        <taxon>Kitasatosporales</taxon>
        <taxon>Streptomycetaceae</taxon>
        <taxon>Streptomyces</taxon>
    </lineage>
</organism>
<evidence type="ECO:0000256" key="1">
    <source>
        <dbReference type="SAM" id="MobiDB-lite"/>
    </source>
</evidence>
<sequence length="267" mass="27768">MRGVRKLATLLGTLVAGLALVLLGAPGASAGGPTSVLLSSPTAAKATGLYGSDEAYRQLEQLLEVSRNITGERAPSMDEFTDGKMVNVTWMIHDTTPWRVDQVHLIPPKGGKADVKVWIHSVVDHDGTPGMDIAEGDWHLSRQPGELKAFLAELGLLDASSAGDAPIPVTPEPGADETAGVDQAAGADASDAAGTRDVPAAAGAAVGTGWWWVFPGIAAGAALALGIRPIARQLPTWPGKLRDARAAARETRAAAREEGRRGELIDR</sequence>
<proteinExistence type="predicted"/>
<feature type="compositionally biased region" description="Low complexity" evidence="1">
    <location>
        <begin position="180"/>
        <end position="192"/>
    </location>
</feature>
<reference evidence="2 3" key="1">
    <citation type="submission" date="2020-02" db="EMBL/GenBank/DDBJ databases">
        <title>Whole-genome analyses of novel actinobacteria.</title>
        <authorList>
            <person name="Sahin N."/>
            <person name="Tokatli A."/>
        </authorList>
    </citation>
    <scope>NUCLEOTIDE SEQUENCE [LARGE SCALE GENOMIC DNA]</scope>
    <source>
        <strain evidence="2 3">YC504</strain>
    </source>
</reference>
<dbReference type="Proteomes" id="UP000481109">
    <property type="component" value="Unassembled WGS sequence"/>
</dbReference>
<gene>
    <name evidence="2" type="ORF">G6045_26495</name>
</gene>
<evidence type="ECO:0000313" key="3">
    <source>
        <dbReference type="Proteomes" id="UP000481109"/>
    </source>
</evidence>
<comment type="caution">
    <text evidence="2">The sequence shown here is derived from an EMBL/GenBank/DDBJ whole genome shotgun (WGS) entry which is preliminary data.</text>
</comment>
<accession>A0A6G4XQT8</accession>
<dbReference type="AlphaFoldDB" id="A0A6G4XQT8"/>
<evidence type="ECO:0000313" key="2">
    <source>
        <dbReference type="EMBL" id="NGO79177.1"/>
    </source>
</evidence>
<feature type="region of interest" description="Disordered" evidence="1">
    <location>
        <begin position="163"/>
        <end position="192"/>
    </location>
</feature>
<dbReference type="EMBL" id="JAAKZW010000136">
    <property type="protein sequence ID" value="NGO79177.1"/>
    <property type="molecule type" value="Genomic_DNA"/>
</dbReference>